<evidence type="ECO:0000256" key="8">
    <source>
        <dbReference type="SAM" id="Phobius"/>
    </source>
</evidence>
<comment type="pathway">
    <text evidence="1 7">Porphyrin-containing compound metabolism; protoheme biosynthesis; protoheme from protoporphyrin-IX: step 1/1.</text>
</comment>
<dbReference type="Gene3D" id="3.40.50.1400">
    <property type="match status" value="2"/>
</dbReference>
<protein>
    <recommendedName>
        <fullName evidence="7">Ferrochelatase</fullName>
        <ecNumber evidence="7">4.98.1.1</ecNumber>
    </recommendedName>
</protein>
<dbReference type="PANTHER" id="PTHR11108:SF1">
    <property type="entry name" value="FERROCHELATASE, MITOCHONDRIAL"/>
    <property type="match status" value="1"/>
</dbReference>
<dbReference type="PANTHER" id="PTHR11108">
    <property type="entry name" value="FERROCHELATASE"/>
    <property type="match status" value="1"/>
</dbReference>
<keyword evidence="3 7" id="KW-0408">Iron</keyword>
<dbReference type="EMBL" id="MCOG01000098">
    <property type="protein sequence ID" value="ORY50133.1"/>
    <property type="molecule type" value="Genomic_DNA"/>
</dbReference>
<dbReference type="OrthoDB" id="1323at2759"/>
<comment type="function">
    <text evidence="7">Catalyzes the ferrous insertion into protoporphyrin IX.</text>
</comment>
<comment type="catalytic activity">
    <reaction evidence="7">
        <text>heme b + 2 H(+) = protoporphyrin IX + Fe(2+)</text>
        <dbReference type="Rhea" id="RHEA:22584"/>
        <dbReference type="ChEBI" id="CHEBI:15378"/>
        <dbReference type="ChEBI" id="CHEBI:29033"/>
        <dbReference type="ChEBI" id="CHEBI:57306"/>
        <dbReference type="ChEBI" id="CHEBI:60344"/>
        <dbReference type="EC" id="4.98.1.1"/>
    </reaction>
</comment>
<dbReference type="Pfam" id="PF00762">
    <property type="entry name" value="Ferrochelatase"/>
    <property type="match status" value="1"/>
</dbReference>
<name>A0A1Y2CT01_9FUNG</name>
<dbReference type="InterPro" id="IPR001015">
    <property type="entry name" value="Ferrochelatase"/>
</dbReference>
<evidence type="ECO:0000256" key="3">
    <source>
        <dbReference type="ARBA" id="ARBA00023004"/>
    </source>
</evidence>
<dbReference type="HAMAP" id="MF_00323">
    <property type="entry name" value="Ferrochelatase"/>
    <property type="match status" value="1"/>
</dbReference>
<keyword evidence="8" id="KW-1133">Transmembrane helix</keyword>
<dbReference type="UniPathway" id="UPA00252">
    <property type="reaction ID" value="UER00325"/>
</dbReference>
<proteinExistence type="inferred from homology"/>
<dbReference type="GO" id="GO:0004325">
    <property type="term" value="F:ferrochelatase activity"/>
    <property type="evidence" value="ECO:0007669"/>
    <property type="project" value="UniProtKB-UniRule"/>
</dbReference>
<dbReference type="NCBIfam" id="TIGR00109">
    <property type="entry name" value="hemH"/>
    <property type="match status" value="1"/>
</dbReference>
<keyword evidence="8" id="KW-0472">Membrane</keyword>
<keyword evidence="5 7" id="KW-0456">Lyase</keyword>
<keyword evidence="6 7" id="KW-0627">Porphyrin biosynthesis</keyword>
<evidence type="ECO:0000313" key="10">
    <source>
        <dbReference type="Proteomes" id="UP000193920"/>
    </source>
</evidence>
<dbReference type="PROSITE" id="PS00534">
    <property type="entry name" value="FERROCHELATASE"/>
    <property type="match status" value="1"/>
</dbReference>
<evidence type="ECO:0000256" key="4">
    <source>
        <dbReference type="ARBA" id="ARBA00023133"/>
    </source>
</evidence>
<dbReference type="GO" id="GO:0006783">
    <property type="term" value="P:heme biosynthetic process"/>
    <property type="evidence" value="ECO:0007669"/>
    <property type="project" value="UniProtKB-UniRule"/>
</dbReference>
<dbReference type="STRING" id="1754190.A0A1Y2CT01"/>
<dbReference type="GO" id="GO:0005743">
    <property type="term" value="C:mitochondrial inner membrane"/>
    <property type="evidence" value="ECO:0007669"/>
    <property type="project" value="UniProtKB-SubCell"/>
</dbReference>
<keyword evidence="10" id="KW-1185">Reference proteome</keyword>
<evidence type="ECO:0000313" key="9">
    <source>
        <dbReference type="EMBL" id="ORY50133.1"/>
    </source>
</evidence>
<organism evidence="9 10">
    <name type="scientific">Neocallimastix californiae</name>
    <dbReference type="NCBI Taxonomy" id="1754190"/>
    <lineage>
        <taxon>Eukaryota</taxon>
        <taxon>Fungi</taxon>
        <taxon>Fungi incertae sedis</taxon>
        <taxon>Chytridiomycota</taxon>
        <taxon>Chytridiomycota incertae sedis</taxon>
        <taxon>Neocallimastigomycetes</taxon>
        <taxon>Neocallimastigales</taxon>
        <taxon>Neocallimastigaceae</taxon>
        <taxon>Neocallimastix</taxon>
    </lineage>
</organism>
<dbReference type="Proteomes" id="UP000193920">
    <property type="component" value="Unassembled WGS sequence"/>
</dbReference>
<evidence type="ECO:0000256" key="1">
    <source>
        <dbReference type="ARBA" id="ARBA00004943"/>
    </source>
</evidence>
<keyword evidence="8" id="KW-0812">Transmembrane</keyword>
<evidence type="ECO:0000256" key="7">
    <source>
        <dbReference type="RuleBase" id="RU000607"/>
    </source>
</evidence>
<comment type="subcellular location">
    <subcellularLocation>
        <location evidence="7">Mitochondrion inner membrane</location>
    </subcellularLocation>
</comment>
<sequence length="436" mass="50067">MSLQTNIKYIDNNGELQRRRPKTGVLLLNIGSALSEEHNRIHLIQMFTDRDLMKLPCQNVLGRLIAYMITNKSNKKHKLVGGYSHINYWTSVQAEMLREYLDFHSPETAPHIVLQAQRYSEPSADDAVQELLKLGVEFCVALPLYPQYSITTTLSSLRSLDKALDTYDCFGKIKWGVIQSFNSHPLYLKLIIDSITKTLNEFPEDERHTVNIIFSAHSLPISIIESGDLYQSEIEKNIRKIGAMLHLPNPIYLSWQSQEGKNWLGPKTVDVIKSISYKEGYGNANVIVFALSFVSDNIETLYDIDIVQANTAKEYGIKCFKRCECFNDDPKFIELLGQIFQDHIKILNNDIKVQNEDDLDKILNITLIDNNIKRYIDGPVDGKKKFYGQGSKHLLDKSKGRSLELRKRHKLILFILIMFILIAVFLVKNFLIINLN</sequence>
<keyword evidence="7" id="KW-0496">Mitochondrion</keyword>
<dbReference type="CDD" id="cd00419">
    <property type="entry name" value="Ferrochelatase_C"/>
    <property type="match status" value="1"/>
</dbReference>
<dbReference type="InterPro" id="IPR019772">
    <property type="entry name" value="Ferrochelatase_AS"/>
</dbReference>
<evidence type="ECO:0000256" key="6">
    <source>
        <dbReference type="ARBA" id="ARBA00023244"/>
    </source>
</evidence>
<feature type="transmembrane region" description="Helical" evidence="8">
    <location>
        <begin position="411"/>
        <end position="433"/>
    </location>
</feature>
<reference evidence="9 10" key="1">
    <citation type="submission" date="2016-08" db="EMBL/GenBank/DDBJ databases">
        <title>A Parts List for Fungal Cellulosomes Revealed by Comparative Genomics.</title>
        <authorList>
            <consortium name="DOE Joint Genome Institute"/>
            <person name="Haitjema C.H."/>
            <person name="Gilmore S.P."/>
            <person name="Henske J.K."/>
            <person name="Solomon K.V."/>
            <person name="De Groot R."/>
            <person name="Kuo A."/>
            <person name="Mondo S.J."/>
            <person name="Salamov A.A."/>
            <person name="Labutti K."/>
            <person name="Zhao Z."/>
            <person name="Chiniquy J."/>
            <person name="Barry K."/>
            <person name="Brewer H.M."/>
            <person name="Purvine S.O."/>
            <person name="Wright A.T."/>
            <person name="Boxma B."/>
            <person name="Van Alen T."/>
            <person name="Hackstein J.H."/>
            <person name="Baker S.E."/>
            <person name="Grigoriev I.V."/>
            <person name="O'Malley M.A."/>
        </authorList>
    </citation>
    <scope>NUCLEOTIDE SEQUENCE [LARGE SCALE GENOMIC DNA]</scope>
    <source>
        <strain evidence="9 10">G1</strain>
    </source>
</reference>
<dbReference type="InterPro" id="IPR033659">
    <property type="entry name" value="Ferrochelatase_N"/>
</dbReference>
<dbReference type="InterPro" id="IPR033644">
    <property type="entry name" value="Ferrochelatase_C"/>
</dbReference>
<dbReference type="EC" id="4.98.1.1" evidence="7"/>
<comment type="similarity">
    <text evidence="2 7">Belongs to the ferrochelatase family.</text>
</comment>
<dbReference type="SUPFAM" id="SSF53800">
    <property type="entry name" value="Chelatase"/>
    <property type="match status" value="1"/>
</dbReference>
<keyword evidence="7" id="KW-0999">Mitochondrion inner membrane</keyword>
<dbReference type="AlphaFoldDB" id="A0A1Y2CT01"/>
<accession>A0A1Y2CT01</accession>
<evidence type="ECO:0000256" key="2">
    <source>
        <dbReference type="ARBA" id="ARBA00007718"/>
    </source>
</evidence>
<gene>
    <name evidence="9" type="ORF">LY90DRAFT_670767</name>
</gene>
<evidence type="ECO:0000256" key="5">
    <source>
        <dbReference type="ARBA" id="ARBA00023239"/>
    </source>
</evidence>
<comment type="caution">
    <text evidence="9">The sequence shown here is derived from an EMBL/GenBank/DDBJ whole genome shotgun (WGS) entry which is preliminary data.</text>
</comment>
<keyword evidence="4 7" id="KW-0350">Heme biosynthesis</keyword>
<dbReference type="CDD" id="cd03411">
    <property type="entry name" value="Ferrochelatase_N"/>
    <property type="match status" value="1"/>
</dbReference>